<dbReference type="Proteomes" id="UP000253495">
    <property type="component" value="Unassembled WGS sequence"/>
</dbReference>
<dbReference type="Pfam" id="PF00248">
    <property type="entry name" value="Aldo_ket_red"/>
    <property type="match status" value="1"/>
</dbReference>
<dbReference type="PRINTS" id="PR00069">
    <property type="entry name" value="ALDKETRDTASE"/>
</dbReference>
<dbReference type="CDD" id="cd19088">
    <property type="entry name" value="AKR_AKR13B1"/>
    <property type="match status" value="1"/>
</dbReference>
<name>A0A368VRY2_9ACTN</name>
<dbReference type="PANTHER" id="PTHR43625:SF40">
    <property type="entry name" value="ALDO-KETO REDUCTASE YAKC [NADP(+)]"/>
    <property type="match status" value="1"/>
</dbReference>
<evidence type="ECO:0000256" key="1">
    <source>
        <dbReference type="ARBA" id="ARBA00023002"/>
    </source>
</evidence>
<feature type="region of interest" description="Disordered" evidence="2">
    <location>
        <begin position="176"/>
        <end position="212"/>
    </location>
</feature>
<gene>
    <name evidence="4" type="ORF">DFQ14_10490</name>
</gene>
<evidence type="ECO:0000259" key="3">
    <source>
        <dbReference type="SMART" id="SM00382"/>
    </source>
</evidence>
<sequence length="532" mass="57169">MSALTTTIPPGVFSGPALLALAGPPGSGKSTLAAAYAAQLGEQARVLSLDAYRARLSPWGEEADQAATPRAIRALHSDLDRHLAAGRVVIVDATNARAGDRRKLLRIAREQAAVAAAVLVLPPLSVCLERNARRDATVGASGHAPRVPDRVIATMHATLTANWPPEREGWDILTEASSRRTPPSRISPQRADPAPQDPAVGVHTTAPDSSRETAALRVRQEVAATNVEGKRMNTPSPAGKAGTITIGGDLTVNRFGYGAMRLTGPGIWGPPADREAAKNVLRHAVEQGVTFIDTADSYGPDINEELIAEALRPYPDDLVIATKVGLLRTGPSEWHPFARPDYLRQQAETSRRRLGVERIDLWQLHRIDPGTPEHDQFAALKALQDEGVVRHLGLSEIDVDTLDRALEFGLDIATVQNRYNIVVRESESVLERCEQLGIAFIPWFPIAQGILAEPGNSFSDTATRHGVSTAQLSLAWLLHRSPAILPIPGTSSVEHLDENIAAAAITLNDEEFEELDALGRSVAQEFDVPAGA</sequence>
<accession>A0A368VRY2</accession>
<dbReference type="InterPro" id="IPR050791">
    <property type="entry name" value="Aldo-Keto_reductase"/>
</dbReference>
<feature type="compositionally biased region" description="Low complexity" evidence="2">
    <location>
        <begin position="179"/>
        <end position="199"/>
    </location>
</feature>
<keyword evidence="5" id="KW-1185">Reference proteome</keyword>
<dbReference type="SUPFAM" id="SSF52540">
    <property type="entry name" value="P-loop containing nucleoside triphosphate hydrolases"/>
    <property type="match status" value="1"/>
</dbReference>
<evidence type="ECO:0000313" key="5">
    <source>
        <dbReference type="Proteomes" id="UP000253495"/>
    </source>
</evidence>
<proteinExistence type="predicted"/>
<evidence type="ECO:0000256" key="2">
    <source>
        <dbReference type="SAM" id="MobiDB-lite"/>
    </source>
</evidence>
<dbReference type="SUPFAM" id="SSF51430">
    <property type="entry name" value="NAD(P)-linked oxidoreductase"/>
    <property type="match status" value="1"/>
</dbReference>
<dbReference type="Gene3D" id="3.20.20.100">
    <property type="entry name" value="NADP-dependent oxidoreductase domain"/>
    <property type="match status" value="1"/>
</dbReference>
<dbReference type="Gene3D" id="3.40.50.300">
    <property type="entry name" value="P-loop containing nucleotide triphosphate hydrolases"/>
    <property type="match status" value="1"/>
</dbReference>
<dbReference type="AlphaFoldDB" id="A0A368VRY2"/>
<dbReference type="InterPro" id="IPR027417">
    <property type="entry name" value="P-loop_NTPase"/>
</dbReference>
<dbReference type="Pfam" id="PF13671">
    <property type="entry name" value="AAA_33"/>
    <property type="match status" value="1"/>
</dbReference>
<dbReference type="PANTHER" id="PTHR43625">
    <property type="entry name" value="AFLATOXIN B1 ALDEHYDE REDUCTASE"/>
    <property type="match status" value="1"/>
</dbReference>
<evidence type="ECO:0000313" key="4">
    <source>
        <dbReference type="EMBL" id="RCW44501.1"/>
    </source>
</evidence>
<feature type="domain" description="AAA+ ATPase" evidence="3">
    <location>
        <begin position="15"/>
        <end position="187"/>
    </location>
</feature>
<dbReference type="RefSeq" id="WP_158546678.1">
    <property type="nucleotide sequence ID" value="NZ_QPJC01000004.1"/>
</dbReference>
<dbReference type="InterPro" id="IPR023210">
    <property type="entry name" value="NADP_OxRdtase_dom"/>
</dbReference>
<dbReference type="SMART" id="SM00382">
    <property type="entry name" value="AAA"/>
    <property type="match status" value="1"/>
</dbReference>
<dbReference type="EMBL" id="QPJC01000004">
    <property type="protein sequence ID" value="RCW44501.1"/>
    <property type="molecule type" value="Genomic_DNA"/>
</dbReference>
<dbReference type="GO" id="GO:0016491">
    <property type="term" value="F:oxidoreductase activity"/>
    <property type="evidence" value="ECO:0007669"/>
    <property type="project" value="UniProtKB-KW"/>
</dbReference>
<reference evidence="4 5" key="1">
    <citation type="submission" date="2018-07" db="EMBL/GenBank/DDBJ databases">
        <title>Genomic Encyclopedia of Type Strains, Phase III (KMG-III): the genomes of soil and plant-associated and newly described type strains.</title>
        <authorList>
            <person name="Whitman W."/>
        </authorList>
    </citation>
    <scope>NUCLEOTIDE SEQUENCE [LARGE SCALE GENOMIC DNA]</scope>
    <source>
        <strain evidence="4 5">CECT 8575</strain>
    </source>
</reference>
<protein>
    <submittedName>
        <fullName evidence="4">Aryl-alcohol dehydrogenase-like predicted oxidoreductase</fullName>
    </submittedName>
</protein>
<dbReference type="InterPro" id="IPR036812">
    <property type="entry name" value="NAD(P)_OxRdtase_dom_sf"/>
</dbReference>
<dbReference type="InterPro" id="IPR003593">
    <property type="entry name" value="AAA+_ATPase"/>
</dbReference>
<dbReference type="InterPro" id="IPR020471">
    <property type="entry name" value="AKR"/>
</dbReference>
<comment type="caution">
    <text evidence="4">The sequence shown here is derived from an EMBL/GenBank/DDBJ whole genome shotgun (WGS) entry which is preliminary data.</text>
</comment>
<keyword evidence="1" id="KW-0560">Oxidoreductase</keyword>
<organism evidence="4 5">
    <name type="scientific">Halopolyspora algeriensis</name>
    <dbReference type="NCBI Taxonomy" id="1500506"/>
    <lineage>
        <taxon>Bacteria</taxon>
        <taxon>Bacillati</taxon>
        <taxon>Actinomycetota</taxon>
        <taxon>Actinomycetes</taxon>
        <taxon>Actinomycetes incertae sedis</taxon>
        <taxon>Halopolyspora</taxon>
    </lineage>
</organism>
<dbReference type="GO" id="GO:0005737">
    <property type="term" value="C:cytoplasm"/>
    <property type="evidence" value="ECO:0007669"/>
    <property type="project" value="TreeGrafter"/>
</dbReference>